<reference evidence="4" key="1">
    <citation type="journal article" date="2014" name="Front. Microbiol.">
        <title>High frequency of phylogenetically diverse reductive dehalogenase-homologous genes in deep subseafloor sedimentary metagenomes.</title>
        <authorList>
            <person name="Kawai M."/>
            <person name="Futagami T."/>
            <person name="Toyoda A."/>
            <person name="Takaki Y."/>
            <person name="Nishi S."/>
            <person name="Hori S."/>
            <person name="Arai W."/>
            <person name="Tsubouchi T."/>
            <person name="Morono Y."/>
            <person name="Uchiyama I."/>
            <person name="Ito T."/>
            <person name="Fujiyama A."/>
            <person name="Inagaki F."/>
            <person name="Takami H."/>
        </authorList>
    </citation>
    <scope>NUCLEOTIDE SEQUENCE</scope>
    <source>
        <strain evidence="4">Expedition CK06-06</strain>
    </source>
</reference>
<proteinExistence type="inferred from homology"/>
<dbReference type="EMBL" id="BARU01037943">
    <property type="protein sequence ID" value="GAH79151.1"/>
    <property type="molecule type" value="Genomic_DNA"/>
</dbReference>
<dbReference type="InterPro" id="IPR016095">
    <property type="entry name" value="Ribosomal_uL1_3-a/b-sand"/>
</dbReference>
<dbReference type="GO" id="GO:1990904">
    <property type="term" value="C:ribonucleoprotein complex"/>
    <property type="evidence" value="ECO:0007669"/>
    <property type="project" value="UniProtKB-KW"/>
</dbReference>
<dbReference type="PANTHER" id="PTHR36427">
    <property type="entry name" value="54S RIBOSOMAL PROTEIN L1, MITOCHONDRIAL"/>
    <property type="match status" value="1"/>
</dbReference>
<dbReference type="InterPro" id="IPR023674">
    <property type="entry name" value="Ribosomal_uL1-like"/>
</dbReference>
<gene>
    <name evidence="4" type="ORF">S03H2_59034</name>
</gene>
<sequence>EAGCDELVKKVSDGWMDFDVAVASPKVMSKVGKLGRILGPQGKMPSPKNGTLAADVVTAVAEFAAGKVEFKNDAGSNVHIVVGKQSFEAEKLIGNIEAFVSHIKKIKPAAAKGTYIKKMCISATMSPSIAVSI</sequence>
<name>X1I9Q9_9ZZZZ</name>
<evidence type="ECO:0000256" key="1">
    <source>
        <dbReference type="ARBA" id="ARBA00010531"/>
    </source>
</evidence>
<dbReference type="AlphaFoldDB" id="X1I9Q9"/>
<keyword evidence="3" id="KW-0687">Ribonucleoprotein</keyword>
<dbReference type="SUPFAM" id="SSF56808">
    <property type="entry name" value="Ribosomal protein L1"/>
    <property type="match status" value="1"/>
</dbReference>
<dbReference type="PANTHER" id="PTHR36427:SF3">
    <property type="entry name" value="LARGE RIBOSOMAL SUBUNIT PROTEIN UL1M"/>
    <property type="match status" value="1"/>
</dbReference>
<comment type="caution">
    <text evidence="4">The sequence shown here is derived from an EMBL/GenBank/DDBJ whole genome shotgun (WGS) entry which is preliminary data.</text>
</comment>
<dbReference type="InterPro" id="IPR028364">
    <property type="entry name" value="Ribosomal_uL1/biogenesis"/>
</dbReference>
<dbReference type="Gene3D" id="3.30.190.20">
    <property type="match status" value="1"/>
</dbReference>
<organism evidence="4">
    <name type="scientific">marine sediment metagenome</name>
    <dbReference type="NCBI Taxonomy" id="412755"/>
    <lineage>
        <taxon>unclassified sequences</taxon>
        <taxon>metagenomes</taxon>
        <taxon>ecological metagenomes</taxon>
    </lineage>
</organism>
<comment type="similarity">
    <text evidence="1">Belongs to the universal ribosomal protein uL1 family.</text>
</comment>
<feature type="non-terminal residue" evidence="4">
    <location>
        <position position="1"/>
    </location>
</feature>
<evidence type="ECO:0000256" key="2">
    <source>
        <dbReference type="ARBA" id="ARBA00022980"/>
    </source>
</evidence>
<accession>X1I9Q9</accession>
<keyword evidence="2" id="KW-0689">Ribosomal protein</keyword>
<evidence type="ECO:0000256" key="3">
    <source>
        <dbReference type="ARBA" id="ARBA00023274"/>
    </source>
</evidence>
<evidence type="ECO:0000313" key="4">
    <source>
        <dbReference type="EMBL" id="GAH79151.1"/>
    </source>
</evidence>
<dbReference type="Pfam" id="PF00687">
    <property type="entry name" value="Ribosomal_L1"/>
    <property type="match status" value="1"/>
</dbReference>
<dbReference type="CDD" id="cd00403">
    <property type="entry name" value="Ribosomal_L1"/>
    <property type="match status" value="1"/>
</dbReference>
<dbReference type="Gene3D" id="3.40.50.790">
    <property type="match status" value="1"/>
</dbReference>
<protein>
    <recommendedName>
        <fullName evidence="5">Ribosomal protein</fullName>
    </recommendedName>
</protein>
<evidence type="ECO:0008006" key="5">
    <source>
        <dbReference type="Google" id="ProtNLM"/>
    </source>
</evidence>
<dbReference type="GO" id="GO:0005840">
    <property type="term" value="C:ribosome"/>
    <property type="evidence" value="ECO:0007669"/>
    <property type="project" value="UniProtKB-KW"/>
</dbReference>